<evidence type="ECO:0000313" key="6">
    <source>
        <dbReference type="EMBL" id="KQM09149.1"/>
    </source>
</evidence>
<evidence type="ECO:0000313" key="7">
    <source>
        <dbReference type="Proteomes" id="UP000054172"/>
    </source>
</evidence>
<name>A0A0Q4B8C1_9BACT</name>
<feature type="binding site" evidence="5">
    <location>
        <position position="72"/>
    </location>
    <ligand>
        <name>S-adenosyl-L-methionine</name>
        <dbReference type="ChEBI" id="CHEBI:59789"/>
    </ligand>
</feature>
<sequence length="229" mass="24804">MNVQSMFGRIAPRYDLLNHLLSLGADRGWRRRAVACASQLPHGAVLDLACGTGDLTVALAEGLTPQRLVAADFSAQMLELAQRKMARLLPGREVELRRCAAEDLPFGEGEFDLVTIAFGVRNFASLERAMRECCRVLRPGGHLVVLEFTLPGSRVVRGLYGAYSATVMPLVGGLLSGSFSAYRYLPRSIRSFARSGALPRAIGASGMPIVRAECYTLGVVELVVARKPQ</sequence>
<comment type="caution">
    <text evidence="6">The sequence shown here is derived from an EMBL/GenBank/DDBJ whole genome shotgun (WGS) entry which is preliminary data.</text>
</comment>
<dbReference type="PANTHER" id="PTHR43591:SF24">
    <property type="entry name" value="2-METHOXY-6-POLYPRENYL-1,4-BENZOQUINOL METHYLASE, MITOCHONDRIAL"/>
    <property type="match status" value="1"/>
</dbReference>
<organism evidence="6 7">
    <name type="scientific">Candidatus [Bacteroides] periocalifornicus</name>
    <dbReference type="NCBI Taxonomy" id="1702214"/>
    <lineage>
        <taxon>Bacteria</taxon>
        <taxon>Pseudomonadati</taxon>
        <taxon>Bacteroidota</taxon>
    </lineage>
</organism>
<dbReference type="HAMAP" id="MF_01813">
    <property type="entry name" value="MenG_UbiE_methyltr"/>
    <property type="match status" value="1"/>
</dbReference>
<comment type="function">
    <text evidence="5">Methyltransferase required for the conversion of demethylmenaquinol (DMKH2) to menaquinol (MKH2).</text>
</comment>
<dbReference type="InterPro" id="IPR029063">
    <property type="entry name" value="SAM-dependent_MTases_sf"/>
</dbReference>
<evidence type="ECO:0000256" key="3">
    <source>
        <dbReference type="ARBA" id="ARBA00022679"/>
    </source>
</evidence>
<dbReference type="UniPathway" id="UPA00079">
    <property type="reaction ID" value="UER00169"/>
</dbReference>
<dbReference type="Pfam" id="PF01209">
    <property type="entry name" value="Ubie_methyltran"/>
    <property type="match status" value="1"/>
</dbReference>
<dbReference type="GO" id="GO:0009234">
    <property type="term" value="P:menaquinone biosynthetic process"/>
    <property type="evidence" value="ECO:0007669"/>
    <property type="project" value="UniProtKB-UniRule"/>
</dbReference>
<dbReference type="Proteomes" id="UP000054172">
    <property type="component" value="Unassembled WGS sequence"/>
</dbReference>
<reference evidence="6" key="1">
    <citation type="submission" date="2015-08" db="EMBL/GenBank/DDBJ databases">
        <title>Candidatus Bacteriodes Periocalifornicus.</title>
        <authorList>
            <person name="McLean J.S."/>
            <person name="Kelley S."/>
        </authorList>
    </citation>
    <scope>NUCLEOTIDE SEQUENCE [LARGE SCALE GENOMIC DNA]</scope>
    <source>
        <strain evidence="6">12B</strain>
    </source>
</reference>
<keyword evidence="2 5" id="KW-0489">Methyltransferase</keyword>
<dbReference type="EC" id="2.1.1.163" evidence="5"/>
<dbReference type="GO" id="GO:0043770">
    <property type="term" value="F:demethylmenaquinone methyltransferase activity"/>
    <property type="evidence" value="ECO:0007669"/>
    <property type="project" value="UniProtKB-UniRule"/>
</dbReference>
<dbReference type="PATRIC" id="fig|1702214.3.peg.1211"/>
<dbReference type="NCBIfam" id="TIGR01934">
    <property type="entry name" value="MenG_MenH_UbiE"/>
    <property type="match status" value="1"/>
</dbReference>
<keyword evidence="1 5" id="KW-0474">Menaquinone biosynthesis</keyword>
<dbReference type="PANTHER" id="PTHR43591">
    <property type="entry name" value="METHYLTRANSFERASE"/>
    <property type="match status" value="1"/>
</dbReference>
<dbReference type="EMBL" id="LIIK01000011">
    <property type="protein sequence ID" value="KQM09149.1"/>
    <property type="molecule type" value="Genomic_DNA"/>
</dbReference>
<keyword evidence="7" id="KW-1185">Reference proteome</keyword>
<proteinExistence type="inferred from homology"/>
<dbReference type="Gene3D" id="3.40.50.150">
    <property type="entry name" value="Vaccinia Virus protein VP39"/>
    <property type="match status" value="1"/>
</dbReference>
<dbReference type="PROSITE" id="PS51608">
    <property type="entry name" value="SAM_MT_UBIE"/>
    <property type="match status" value="1"/>
</dbReference>
<evidence type="ECO:0000256" key="5">
    <source>
        <dbReference type="HAMAP-Rule" id="MF_01813"/>
    </source>
</evidence>
<comment type="catalytic activity">
    <reaction evidence="5">
        <text>a 2-demethylmenaquinol + S-adenosyl-L-methionine = a menaquinol + S-adenosyl-L-homocysteine + H(+)</text>
        <dbReference type="Rhea" id="RHEA:42640"/>
        <dbReference type="Rhea" id="RHEA-COMP:9539"/>
        <dbReference type="Rhea" id="RHEA-COMP:9563"/>
        <dbReference type="ChEBI" id="CHEBI:15378"/>
        <dbReference type="ChEBI" id="CHEBI:18151"/>
        <dbReference type="ChEBI" id="CHEBI:55437"/>
        <dbReference type="ChEBI" id="CHEBI:57856"/>
        <dbReference type="ChEBI" id="CHEBI:59789"/>
        <dbReference type="EC" id="2.1.1.163"/>
    </reaction>
</comment>
<comment type="pathway">
    <text evidence="5">Quinol/quinone metabolism; menaquinone biosynthesis; menaquinol from 1,4-dihydroxy-2-naphthoate: step 2/2.</text>
</comment>
<dbReference type="PROSITE" id="PS01183">
    <property type="entry name" value="UBIE_1"/>
    <property type="match status" value="1"/>
</dbReference>
<dbReference type="GO" id="GO:0032259">
    <property type="term" value="P:methylation"/>
    <property type="evidence" value="ECO:0007669"/>
    <property type="project" value="UniProtKB-KW"/>
</dbReference>
<feature type="binding site" evidence="5">
    <location>
        <position position="52"/>
    </location>
    <ligand>
        <name>S-adenosyl-L-methionine</name>
        <dbReference type="ChEBI" id="CHEBI:59789"/>
    </ligand>
</feature>
<comment type="similarity">
    <text evidence="5">Belongs to the class I-like SAM-binding methyltransferase superfamily. MenG/UbiE family.</text>
</comment>
<comment type="caution">
    <text evidence="5">Lacks conserved residue(s) required for the propagation of feature annotation.</text>
</comment>
<dbReference type="InterPro" id="IPR023576">
    <property type="entry name" value="UbiE/COQ5_MeTrFase_CS"/>
</dbReference>
<keyword evidence="4 5" id="KW-0949">S-adenosyl-L-methionine</keyword>
<dbReference type="CDD" id="cd02440">
    <property type="entry name" value="AdoMet_MTases"/>
    <property type="match status" value="1"/>
</dbReference>
<protein>
    <recommendedName>
        <fullName evidence="5">Demethylmenaquinone methyltransferase</fullName>
        <ecNumber evidence="5">2.1.1.163</ecNumber>
    </recommendedName>
</protein>
<evidence type="ECO:0000256" key="4">
    <source>
        <dbReference type="ARBA" id="ARBA00022691"/>
    </source>
</evidence>
<evidence type="ECO:0000256" key="2">
    <source>
        <dbReference type="ARBA" id="ARBA00022603"/>
    </source>
</evidence>
<dbReference type="PROSITE" id="PS01184">
    <property type="entry name" value="UBIE_2"/>
    <property type="match status" value="1"/>
</dbReference>
<dbReference type="InterPro" id="IPR004033">
    <property type="entry name" value="UbiE/COQ5_MeTrFase"/>
</dbReference>
<gene>
    <name evidence="5" type="primary">menG</name>
    <name evidence="6" type="ORF">AL399_03460</name>
</gene>
<dbReference type="SUPFAM" id="SSF53335">
    <property type="entry name" value="S-adenosyl-L-methionine-dependent methyltransferases"/>
    <property type="match status" value="1"/>
</dbReference>
<dbReference type="STRING" id="1702214.AL399_03460"/>
<accession>A0A0Q4B8C1</accession>
<evidence type="ECO:0000256" key="1">
    <source>
        <dbReference type="ARBA" id="ARBA00022428"/>
    </source>
</evidence>
<keyword evidence="3 5" id="KW-0808">Transferase</keyword>
<dbReference type="AlphaFoldDB" id="A0A0Q4B8C1"/>